<keyword evidence="4" id="KW-1185">Reference proteome</keyword>
<proteinExistence type="predicted"/>
<dbReference type="HOGENOM" id="CLU_059206_3_1_1"/>
<reference evidence="3 4" key="1">
    <citation type="submission" date="2015-01" db="EMBL/GenBank/DDBJ databases">
        <title>The Genome Sequence of Ochroconis gallopava CBS43764.</title>
        <authorList>
            <consortium name="The Broad Institute Genomics Platform"/>
            <person name="Cuomo C."/>
            <person name="de Hoog S."/>
            <person name="Gorbushina A."/>
            <person name="Stielow B."/>
            <person name="Teixiera M."/>
            <person name="Abouelleil A."/>
            <person name="Chapman S.B."/>
            <person name="Priest M."/>
            <person name="Young S.K."/>
            <person name="Wortman J."/>
            <person name="Nusbaum C."/>
            <person name="Birren B."/>
        </authorList>
    </citation>
    <scope>NUCLEOTIDE SEQUENCE [LARGE SCALE GENOMIC DNA]</scope>
    <source>
        <strain evidence="3 4">CBS 43764</strain>
    </source>
</reference>
<evidence type="ECO:0000256" key="1">
    <source>
        <dbReference type="SAM" id="MobiDB-lite"/>
    </source>
</evidence>
<dbReference type="EMBL" id="KN847577">
    <property type="protein sequence ID" value="KIV99469.1"/>
    <property type="molecule type" value="Genomic_DNA"/>
</dbReference>
<feature type="region of interest" description="Disordered" evidence="1">
    <location>
        <begin position="1"/>
        <end position="21"/>
    </location>
</feature>
<name>A0A0D1ZZK4_9PEZI</name>
<gene>
    <name evidence="3" type="ORF">PV09_08890</name>
</gene>
<accession>A0A0D1ZZK4</accession>
<sequence length="316" mass="36393">MAAAVDYGHAERWSQSEKSEDVIEAEKTRLKHSEDPQYEPVAEIHEIKKIIREGITLTSGLTAVLLQVAHPVVGRGVGIHSEFSKPGRAVDRAEKTGIFIYVFVFGTEEQKKAMQHYINMMHSRVKGGEGKTAYYAKDPHAQLWVAATLYATMIGMYEMAFGPLPHNRAERVYKEFSYLGTALQMPPELWPVNRAAFWRYYADMIENHLEVTPEAEKVLYDLLHPFKPAPWYAKPFVPFLMPIVKAITIEQLPVKVRQDYGLRSTKFTRFVNSFTVATATSVYPALPLFIRQAPKTFFMWRIRKMMKKRGVREYKK</sequence>
<dbReference type="GO" id="GO:0016491">
    <property type="term" value="F:oxidoreductase activity"/>
    <property type="evidence" value="ECO:0007669"/>
    <property type="project" value="InterPro"/>
</dbReference>
<dbReference type="Pfam" id="PF09995">
    <property type="entry name" value="MPAB_Lcp_cat"/>
    <property type="match status" value="1"/>
</dbReference>
<evidence type="ECO:0000313" key="3">
    <source>
        <dbReference type="EMBL" id="KIV99469.1"/>
    </source>
</evidence>
<evidence type="ECO:0000259" key="2">
    <source>
        <dbReference type="Pfam" id="PF09995"/>
    </source>
</evidence>
<feature type="domain" description="ER-bound oxygenase mpaB/mpaB'/Rubber oxygenase catalytic" evidence="2">
    <location>
        <begin position="52"/>
        <end position="277"/>
    </location>
</feature>
<dbReference type="VEuPathDB" id="FungiDB:PV09_08890"/>
<dbReference type="RefSeq" id="XP_016209339.1">
    <property type="nucleotide sequence ID" value="XM_016362864.1"/>
</dbReference>
<dbReference type="InParanoid" id="A0A0D1ZZK4"/>
<organism evidence="3 4">
    <name type="scientific">Verruconis gallopava</name>
    <dbReference type="NCBI Taxonomy" id="253628"/>
    <lineage>
        <taxon>Eukaryota</taxon>
        <taxon>Fungi</taxon>
        <taxon>Dikarya</taxon>
        <taxon>Ascomycota</taxon>
        <taxon>Pezizomycotina</taxon>
        <taxon>Dothideomycetes</taxon>
        <taxon>Pleosporomycetidae</taxon>
        <taxon>Venturiales</taxon>
        <taxon>Sympoventuriaceae</taxon>
        <taxon>Verruconis</taxon>
    </lineage>
</organism>
<dbReference type="PANTHER" id="PTHR36151:SF3">
    <property type="entry name" value="ER-BOUND OXYGENASE MPAB_MPAB'_RUBBER OXYGENASE CATALYTIC DOMAIN-CONTAINING PROTEIN"/>
    <property type="match status" value="1"/>
</dbReference>
<evidence type="ECO:0000313" key="4">
    <source>
        <dbReference type="Proteomes" id="UP000053259"/>
    </source>
</evidence>
<dbReference type="OrthoDB" id="4444391at2759"/>
<dbReference type="Proteomes" id="UP000053259">
    <property type="component" value="Unassembled WGS sequence"/>
</dbReference>
<feature type="compositionally biased region" description="Basic and acidic residues" evidence="1">
    <location>
        <begin position="8"/>
        <end position="21"/>
    </location>
</feature>
<dbReference type="STRING" id="253628.A0A0D1ZZK4"/>
<protein>
    <recommendedName>
        <fullName evidence="2">ER-bound oxygenase mpaB/mpaB'/Rubber oxygenase catalytic domain-containing protein</fullName>
    </recommendedName>
</protein>
<dbReference type="AlphaFoldDB" id="A0A0D1ZZK4"/>
<dbReference type="InterPro" id="IPR018713">
    <property type="entry name" value="MPAB/Lcp_cat_dom"/>
</dbReference>
<dbReference type="GeneID" id="27316863"/>
<dbReference type="PANTHER" id="PTHR36151">
    <property type="entry name" value="BLR2777 PROTEIN"/>
    <property type="match status" value="1"/>
</dbReference>